<dbReference type="InterPro" id="IPR053879">
    <property type="entry name" value="HYDIN_VesB_CFA65-like_Ig"/>
</dbReference>
<evidence type="ECO:0000313" key="15">
    <source>
        <dbReference type="EMBL" id="AKD04956.1"/>
    </source>
</evidence>
<dbReference type="SMART" id="SM00060">
    <property type="entry name" value="FN3"/>
    <property type="match status" value="1"/>
</dbReference>
<evidence type="ECO:0000256" key="2">
    <source>
        <dbReference type="ARBA" id="ARBA00004496"/>
    </source>
</evidence>
<sequence length="1969" mass="208564">MTGHAFAQKNVFQNYNGTRTSESSHSGGQVLLSDKNKAASPALQNPIVGEASYSKSQRSFSFPDYWPDRLFIKLKEGQNGKLQTFETRGKDPKVKDGGKLSSMLLGHQATSVAELPRIQKGERDQKAYQVMLENSGNLQLLMQELEALPEVEYVERVPYYVALQSPNDPEYLTNKQYALHKTKAAEAFGIHTGSSKTLLAIVDDAVLISHPDLATNVNIAKSYDVADNDDDPRPPSSGANKAGVGNFSHGTHCAGIAGAVTNNGVGVAAISNNKVSIIGVKCTRDSAPTSRAIEYAAEGIIYAVNQGARVISMSFGGGGYSQTIQNIINEATANGVVFVAAAGNSNTEVKMYPAAYDNVIAVASTDANDLKSSFSNYGSWVDISAPGSGILSTVTAPDGISGAYTFYSGTSMACPMVASQIALMLSENPSLTPQAVTQLLKSTADPIDNIPNQSPLWAGKLGAGRINAFRAIQAIKGIANTVAPTAITNLQVVRAGQAELEVQWTAPGADGSAASLYDIRYSTEPITVANFEEATKLKNNIFPDQPGRIQKLVVQGLVPSTTYYFAIVSKSFYGNSSPISNVVSSSTLAAPFIHITPNFYNLGLDRTNSSTISRSFTLTNQGTARLNYNAALVPVAGNNVSAYDKQQPTADDAVGLGGSGFITAVKFTAGAKGFSLTHVQNFLNSSTTTASLPIGIRILKGGTNPANATLISSETFTRAVPAGGRLFNFQLQTPRQFAPGETFWVAFVLPNGLDYPQGFDVVDYMPNTFYVSTNNGSSYEDAQTLASFLAKSAFKVRVANANWISLEPVSGYLEPGQRADVHMAFDVTNVPDGVYHTNVSFASNDPFNPVMDRPVTLTVRGGQAKLAMEPKEISFGTLFVGASHTVSLVVANTGAATMTIKAETLNSEAFAATDFIVKLQSTISLAPGSRKEIPVTFTPSRKGVLNGSITLSTNGPAASTVTVPVVANVVSAPAAIVTPPFMYFELEPKGETTATEAVSIQNNGEAELSYALQALVDPLSTISYDANRNPDSYLGFGSQYPYIHTALRFDVKTATFNLTHLQNFIRTEVAGDKTMSLKVYKGGNSPTAGTLLLEQNFEAPASAVGGALVTLPLQHPKQFKQGDVIWVVFYYSGINQPQGYHTNTPNPGRNFYSPDGSSWSSLESAGGSFVSSTYLIRALEMPQWLNVSPGTGQVAGGESLQNEITVNAAGLKKGKYKGKIQVMTNDPNQPLTTVEVSLQVEDFPAADFSANITEVIPGETVTFLNLSKNADVFEWEFEGGEPASSTLKSPDVVYSTPGKYKVSLKAKSTQTERVSEALVKEDYIVVQNTLCHNLNYPFKGIESLTTTDDGYITGNNKQGDKAKANYFNFDRPDAYVTGVEVKFGFAAAVSPDATITVAVWDVDASSGEPRSILASKEVKLADVAADVATGHVTDVVFDTPVRLTGSFFAGVLLNTEGGNSVAIVHNDNSEPSPGTAWTQDSQNNWASFGTVRPGMANIALYIQPAVTQTLTPLAANFTISSESVCVGQQVQLDASSTVGAVRYEWLLEGAVTTTSTAVNPVAVYAAAGTYKVTLKAYDSCSGVIVTTKEINVQVLPDDAVTIAGSATLCEGEKVTLSAMAGDGLTYRWSNGATTRSIEVSTPGEYTVTVTNAANCTTTSKAVVIKVNPLPAARIAADGSTILCEGEKVGLSAPAGDGYTYLWSNGATTRTIETGTAGNYTVTVTNNNGCATASEAVVVSVNALPVAHITASGPVTFCQGNTVVLTASEGNSYLWSNGATTRAITVAESGSYTVSVTNSDGCAATSPEVRVTVNPLPDKPWVYRDDITLTSGAATGNQWFRNNIAIPGATGSVYEAVEPGVYQVLVTNASGCSSEMSEEIKVTEVELVTSLKVYPNPGNGLLHITFTGLKPDIVNVRILDMTGKVIYEGKKSMLDDRELQVDISTAAAGVYMLQVQCKTSNYSQRVIVQQ</sequence>
<evidence type="ECO:0000256" key="7">
    <source>
        <dbReference type="ARBA" id="ARBA00022825"/>
    </source>
</evidence>
<evidence type="ECO:0000256" key="9">
    <source>
        <dbReference type="ARBA" id="ARBA00023273"/>
    </source>
</evidence>
<dbReference type="Pfam" id="PF19190">
    <property type="entry name" value="BACON_2"/>
    <property type="match status" value="1"/>
</dbReference>
<dbReference type="InterPro" id="IPR050131">
    <property type="entry name" value="Peptidase_S8_subtilisin-like"/>
</dbReference>
<keyword evidence="5 11" id="KW-0645">Protease</keyword>
<dbReference type="Pfam" id="PF00082">
    <property type="entry name" value="Peptidase_S8"/>
    <property type="match status" value="1"/>
</dbReference>
<dbReference type="InterPro" id="IPR022409">
    <property type="entry name" value="PKD/Chitinase_dom"/>
</dbReference>
<reference evidence="15 16" key="1">
    <citation type="journal article" date="2015" name="Sci. Rep.">
        <title>Unraveling adaptation of Pontibacter korlensis to radiation and infertility in desert through complete genome and comparative transcriptomic analysis.</title>
        <authorList>
            <person name="Dai J."/>
            <person name="Dai W."/>
            <person name="Qiu C."/>
            <person name="Yang Z."/>
            <person name="Zhang Y."/>
            <person name="Zhou M."/>
            <person name="Zhang L."/>
            <person name="Fang C."/>
            <person name="Gao Q."/>
            <person name="Yang Q."/>
            <person name="Li X."/>
            <person name="Wang Z."/>
            <person name="Wang Z."/>
            <person name="Jia Z."/>
            <person name="Chen X."/>
        </authorList>
    </citation>
    <scope>NUCLEOTIDE SEQUENCE [LARGE SCALE GENOMIC DNA]</scope>
    <source>
        <strain evidence="15 16">X14-1T</strain>
    </source>
</reference>
<dbReference type="PATRIC" id="fig|400092.3.peg.4381"/>
<name>A0A0E3UZ23_9BACT</name>
<feature type="domain" description="PKD" evidence="13">
    <location>
        <begin position="1273"/>
        <end position="1306"/>
    </location>
</feature>
<dbReference type="GO" id="GO:0006508">
    <property type="term" value="P:proteolysis"/>
    <property type="evidence" value="ECO:0007669"/>
    <property type="project" value="UniProtKB-KW"/>
</dbReference>
<dbReference type="SUPFAM" id="SSF52743">
    <property type="entry name" value="Subtilisin-like"/>
    <property type="match status" value="1"/>
</dbReference>
<dbReference type="PRINTS" id="PR00723">
    <property type="entry name" value="SUBTILISIN"/>
</dbReference>
<dbReference type="InterPro" id="IPR015500">
    <property type="entry name" value="Peptidase_S8_subtilisin-rel"/>
</dbReference>
<organism evidence="15 16">
    <name type="scientific">Pontibacter korlensis</name>
    <dbReference type="NCBI Taxonomy" id="400092"/>
    <lineage>
        <taxon>Bacteria</taxon>
        <taxon>Pseudomonadati</taxon>
        <taxon>Bacteroidota</taxon>
        <taxon>Cytophagia</taxon>
        <taxon>Cytophagales</taxon>
        <taxon>Hymenobacteraceae</taxon>
        <taxon>Pontibacter</taxon>
    </lineage>
</organism>
<evidence type="ECO:0000256" key="5">
    <source>
        <dbReference type="ARBA" id="ARBA00022670"/>
    </source>
</evidence>
<comment type="subcellular location">
    <subcellularLocation>
        <location evidence="1">Cell projection</location>
        <location evidence="1">Cilium</location>
    </subcellularLocation>
    <subcellularLocation>
        <location evidence="2">Cytoplasm</location>
    </subcellularLocation>
</comment>
<evidence type="ECO:0000256" key="6">
    <source>
        <dbReference type="ARBA" id="ARBA00022801"/>
    </source>
</evidence>
<keyword evidence="9" id="KW-0966">Cell projection</keyword>
<keyword evidence="16" id="KW-1185">Reference proteome</keyword>
<dbReference type="Pfam" id="PF22544">
    <property type="entry name" value="HYDIN_VesB_CFA65-like_Ig"/>
    <property type="match status" value="1"/>
</dbReference>
<evidence type="ECO:0000256" key="10">
    <source>
        <dbReference type="PIRSR" id="PIRSR615500-1"/>
    </source>
</evidence>
<evidence type="ECO:0000259" key="14">
    <source>
        <dbReference type="PROSITE" id="PS50853"/>
    </source>
</evidence>
<feature type="active site" description="Charge relay system" evidence="10 11">
    <location>
        <position position="203"/>
    </location>
</feature>
<dbReference type="CDD" id="cd00146">
    <property type="entry name" value="PKD"/>
    <property type="match status" value="1"/>
</dbReference>
<dbReference type="HOGENOM" id="CLU_234452_0_0_10"/>
<dbReference type="GO" id="GO:0005737">
    <property type="term" value="C:cytoplasm"/>
    <property type="evidence" value="ECO:0007669"/>
    <property type="project" value="UniProtKB-SubCell"/>
</dbReference>
<evidence type="ECO:0000256" key="1">
    <source>
        <dbReference type="ARBA" id="ARBA00004138"/>
    </source>
</evidence>
<dbReference type="STRING" id="400092.PKOR_20005"/>
<protein>
    <submittedName>
        <fullName evidence="15">Uncharacterized protein</fullName>
    </submittedName>
</protein>
<evidence type="ECO:0000256" key="8">
    <source>
        <dbReference type="ARBA" id="ARBA00023069"/>
    </source>
</evidence>
<feature type="domain" description="Fibronectin type-III" evidence="14">
    <location>
        <begin position="486"/>
        <end position="590"/>
    </location>
</feature>
<dbReference type="InterPro" id="IPR000209">
    <property type="entry name" value="Peptidase_S8/S53_dom"/>
</dbReference>
<evidence type="ECO:0000256" key="11">
    <source>
        <dbReference type="PROSITE-ProRule" id="PRU01240"/>
    </source>
</evidence>
<dbReference type="Gene3D" id="2.60.40.10">
    <property type="entry name" value="Immunoglobulins"/>
    <property type="match status" value="6"/>
</dbReference>
<dbReference type="InterPro" id="IPR024361">
    <property type="entry name" value="BACON"/>
</dbReference>
<dbReference type="Pfam" id="PF18962">
    <property type="entry name" value="Por_Secre_tail"/>
    <property type="match status" value="1"/>
</dbReference>
<keyword evidence="7 11" id="KW-0720">Serine protease</keyword>
<dbReference type="GO" id="GO:0004252">
    <property type="term" value="F:serine-type endopeptidase activity"/>
    <property type="evidence" value="ECO:0007669"/>
    <property type="project" value="UniProtKB-UniRule"/>
</dbReference>
<dbReference type="SUPFAM" id="SSF49299">
    <property type="entry name" value="PKD domain"/>
    <property type="match status" value="4"/>
</dbReference>
<comment type="similarity">
    <text evidence="3 11">Belongs to the peptidase S8 family.</text>
</comment>
<feature type="region of interest" description="Disordered" evidence="12">
    <location>
        <begin position="224"/>
        <end position="244"/>
    </location>
</feature>
<keyword evidence="6 11" id="KW-0378">Hydrolase</keyword>
<dbReference type="PANTHER" id="PTHR43806">
    <property type="entry name" value="PEPTIDASE S8"/>
    <property type="match status" value="1"/>
</dbReference>
<dbReference type="InterPro" id="IPR003961">
    <property type="entry name" value="FN3_dom"/>
</dbReference>
<dbReference type="CDD" id="cd00063">
    <property type="entry name" value="FN3"/>
    <property type="match status" value="1"/>
</dbReference>
<dbReference type="NCBIfam" id="TIGR04183">
    <property type="entry name" value="Por_Secre_tail"/>
    <property type="match status" value="1"/>
</dbReference>
<evidence type="ECO:0000259" key="13">
    <source>
        <dbReference type="PROSITE" id="PS50093"/>
    </source>
</evidence>
<keyword evidence="8" id="KW-0969">Cilium</keyword>
<dbReference type="SUPFAM" id="SSF49265">
    <property type="entry name" value="Fibronectin type III"/>
    <property type="match status" value="1"/>
</dbReference>
<keyword evidence="4" id="KW-0963">Cytoplasm</keyword>
<dbReference type="InterPro" id="IPR022398">
    <property type="entry name" value="Peptidase_S8_His-AS"/>
</dbReference>
<dbReference type="Gene3D" id="3.40.50.200">
    <property type="entry name" value="Peptidase S8/S53 domain"/>
    <property type="match status" value="1"/>
</dbReference>
<dbReference type="SMART" id="SM00089">
    <property type="entry name" value="PKD"/>
    <property type="match status" value="5"/>
</dbReference>
<evidence type="ECO:0000256" key="3">
    <source>
        <dbReference type="ARBA" id="ARBA00011073"/>
    </source>
</evidence>
<feature type="domain" description="PKD" evidence="13">
    <location>
        <begin position="1513"/>
        <end position="1594"/>
    </location>
</feature>
<dbReference type="PROSITE" id="PS00137">
    <property type="entry name" value="SUBTILASE_HIS"/>
    <property type="match status" value="1"/>
</dbReference>
<dbReference type="InterPro" id="IPR000601">
    <property type="entry name" value="PKD_dom"/>
</dbReference>
<dbReference type="InterPro" id="IPR036852">
    <property type="entry name" value="Peptidase_S8/S53_dom_sf"/>
</dbReference>
<feature type="active site" description="Charge relay system" evidence="10 11">
    <location>
        <position position="411"/>
    </location>
</feature>
<feature type="active site" description="Charge relay system" evidence="10 11">
    <location>
        <position position="249"/>
    </location>
</feature>
<dbReference type="Pfam" id="PF00041">
    <property type="entry name" value="fn3"/>
    <property type="match status" value="1"/>
</dbReference>
<proteinExistence type="inferred from homology"/>
<dbReference type="PROSITE" id="PS50093">
    <property type="entry name" value="PKD"/>
    <property type="match status" value="2"/>
</dbReference>
<accession>A0A0E3UZ23</accession>
<dbReference type="PROSITE" id="PS51892">
    <property type="entry name" value="SUBTILASE"/>
    <property type="match status" value="1"/>
</dbReference>
<dbReference type="InterPro" id="IPR026444">
    <property type="entry name" value="Secre_tail"/>
</dbReference>
<dbReference type="InterPro" id="IPR035986">
    <property type="entry name" value="PKD_dom_sf"/>
</dbReference>
<dbReference type="InterPro" id="IPR036116">
    <property type="entry name" value="FN3_sf"/>
</dbReference>
<dbReference type="Proteomes" id="UP000033109">
    <property type="component" value="Chromosome"/>
</dbReference>
<dbReference type="KEGG" id="pko:PKOR_20005"/>
<dbReference type="InterPro" id="IPR013783">
    <property type="entry name" value="Ig-like_fold"/>
</dbReference>
<gene>
    <name evidence="15" type="ORF">PKOR_20005</name>
</gene>
<dbReference type="EMBL" id="CP009621">
    <property type="protein sequence ID" value="AKD04956.1"/>
    <property type="molecule type" value="Genomic_DNA"/>
</dbReference>
<evidence type="ECO:0000256" key="4">
    <source>
        <dbReference type="ARBA" id="ARBA00022490"/>
    </source>
</evidence>
<evidence type="ECO:0000313" key="16">
    <source>
        <dbReference type="Proteomes" id="UP000033109"/>
    </source>
</evidence>
<evidence type="ECO:0000256" key="12">
    <source>
        <dbReference type="SAM" id="MobiDB-lite"/>
    </source>
</evidence>
<dbReference type="PANTHER" id="PTHR43806:SF11">
    <property type="entry name" value="CEREVISIN-RELATED"/>
    <property type="match status" value="1"/>
</dbReference>
<dbReference type="PROSITE" id="PS50853">
    <property type="entry name" value="FN3"/>
    <property type="match status" value="1"/>
</dbReference>